<keyword evidence="2" id="KW-0223">Dioxygenase</keyword>
<dbReference type="GO" id="GO:0051213">
    <property type="term" value="F:dioxygenase activity"/>
    <property type="evidence" value="ECO:0007669"/>
    <property type="project" value="UniProtKB-KW"/>
</dbReference>
<protein>
    <submittedName>
        <fullName evidence="2">Catechol 2,3-dioxygenase</fullName>
    </submittedName>
</protein>
<dbReference type="PROSITE" id="PS51819">
    <property type="entry name" value="VOC"/>
    <property type="match status" value="1"/>
</dbReference>
<dbReference type="InterPro" id="IPR004360">
    <property type="entry name" value="Glyas_Fos-R_dOase_dom"/>
</dbReference>
<dbReference type="PANTHER" id="PTHR43279">
    <property type="entry name" value="CATECHOL-2,3-DIOXYGENASE"/>
    <property type="match status" value="1"/>
</dbReference>
<dbReference type="OrthoDB" id="9792626at2"/>
<dbReference type="SUPFAM" id="SSF54593">
    <property type="entry name" value="Glyoxalase/Bleomycin resistance protein/Dihydroxybiphenyl dioxygenase"/>
    <property type="match status" value="2"/>
</dbReference>
<proteinExistence type="predicted"/>
<accession>A0A239PUX7</accession>
<dbReference type="CDD" id="cd07255">
    <property type="entry name" value="VOC_BsCatE_like_N"/>
    <property type="match status" value="1"/>
</dbReference>
<dbReference type="Pfam" id="PF00903">
    <property type="entry name" value="Glyoxalase"/>
    <property type="match status" value="1"/>
</dbReference>
<sequence length="261" mass="28567">MSHANIRVGSVTLIVNDLKAMTAFYRKVIGLSVIEITRRSVRLGVGQTLLLELIHDPHAPLADRHGAGLFHIAFLLPDRASLGQWLRHAVESDIPLTGAADHLVSEALYLADPEGNGIEIYRDRPREEWSWHDGMVQMANRRLDLQELATSGSPRPWTGLPDGSSIGHVHLQVGDLQHADAFYQGTLQLDIVSRRPQASFYSSGGYHHHLAVNTWNSAGAGMRPALTTGLAVVELLVDDNALPVPQTLTDPWGTIIRLQGA</sequence>
<dbReference type="RefSeq" id="WP_089344109.1">
    <property type="nucleotide sequence ID" value="NZ_CP067132.1"/>
</dbReference>
<dbReference type="InterPro" id="IPR037523">
    <property type="entry name" value="VOC_core"/>
</dbReference>
<gene>
    <name evidence="2" type="ORF">SAMN05444959_105178</name>
</gene>
<keyword evidence="3" id="KW-1185">Reference proteome</keyword>
<dbReference type="Proteomes" id="UP000198307">
    <property type="component" value="Unassembled WGS sequence"/>
</dbReference>
<dbReference type="AlphaFoldDB" id="A0A239PUX7"/>
<evidence type="ECO:0000313" key="3">
    <source>
        <dbReference type="Proteomes" id="UP000198307"/>
    </source>
</evidence>
<dbReference type="EMBL" id="FZQB01000005">
    <property type="protein sequence ID" value="SNT73732.1"/>
    <property type="molecule type" value="Genomic_DNA"/>
</dbReference>
<reference evidence="2 3" key="1">
    <citation type="submission" date="2017-07" db="EMBL/GenBank/DDBJ databases">
        <authorList>
            <person name="Sun Z.S."/>
            <person name="Albrecht U."/>
            <person name="Echele G."/>
            <person name="Lee C.C."/>
        </authorList>
    </citation>
    <scope>NUCLEOTIDE SEQUENCE [LARGE SCALE GENOMIC DNA]</scope>
    <source>
        <strain evidence="2 3">DSM 14827</strain>
    </source>
</reference>
<evidence type="ECO:0000259" key="1">
    <source>
        <dbReference type="PROSITE" id="PS51819"/>
    </source>
</evidence>
<dbReference type="PANTHER" id="PTHR43279:SF1">
    <property type="entry name" value="CATECHOL-2,3-DIOXYGENASE"/>
    <property type="match status" value="1"/>
</dbReference>
<dbReference type="Gene3D" id="3.10.180.10">
    <property type="entry name" value="2,3-Dihydroxybiphenyl 1,2-Dioxygenase, domain 1"/>
    <property type="match status" value="2"/>
</dbReference>
<organism evidence="2 3">
    <name type="scientific">Paracoccus seriniphilus</name>
    <dbReference type="NCBI Taxonomy" id="184748"/>
    <lineage>
        <taxon>Bacteria</taxon>
        <taxon>Pseudomonadati</taxon>
        <taxon>Pseudomonadota</taxon>
        <taxon>Alphaproteobacteria</taxon>
        <taxon>Rhodobacterales</taxon>
        <taxon>Paracoccaceae</taxon>
        <taxon>Paracoccus</taxon>
    </lineage>
</organism>
<feature type="domain" description="VOC" evidence="1">
    <location>
        <begin position="7"/>
        <end position="123"/>
    </location>
</feature>
<evidence type="ECO:0000313" key="2">
    <source>
        <dbReference type="EMBL" id="SNT73732.1"/>
    </source>
</evidence>
<keyword evidence="2" id="KW-0560">Oxidoreductase</keyword>
<dbReference type="InterPro" id="IPR029068">
    <property type="entry name" value="Glyas_Bleomycin-R_OHBP_Dase"/>
</dbReference>
<name>A0A239PUX7_9RHOB</name>